<organism evidence="1">
    <name type="scientific">Siphoviridae sp. ctqPo10</name>
    <dbReference type="NCBI Taxonomy" id="2827948"/>
    <lineage>
        <taxon>Viruses</taxon>
        <taxon>Duplodnaviria</taxon>
        <taxon>Heunggongvirae</taxon>
        <taxon>Uroviricota</taxon>
        <taxon>Caudoviricetes</taxon>
    </lineage>
</organism>
<name>A0A8S5SUY8_9CAUD</name>
<dbReference type="EMBL" id="BK032682">
    <property type="protein sequence ID" value="DAF54868.1"/>
    <property type="molecule type" value="Genomic_DNA"/>
</dbReference>
<sequence length="54" mass="6468">MGVIAYALFLYPLDCFVQWRINYWVGWIIPQRANIGWLVFSYLRTSVNINWLVS</sequence>
<reference evidence="1" key="1">
    <citation type="journal article" date="2021" name="Proc. Natl. Acad. Sci. U.S.A.">
        <title>A Catalog of Tens of Thousands of Viruses from Human Metagenomes Reveals Hidden Associations with Chronic Diseases.</title>
        <authorList>
            <person name="Tisza M.J."/>
            <person name="Buck C.B."/>
        </authorList>
    </citation>
    <scope>NUCLEOTIDE SEQUENCE</scope>
    <source>
        <strain evidence="1">CtqPo10</strain>
    </source>
</reference>
<protein>
    <submittedName>
        <fullName evidence="1">Uncharacterized protein</fullName>
    </submittedName>
</protein>
<evidence type="ECO:0000313" key="1">
    <source>
        <dbReference type="EMBL" id="DAF54868.1"/>
    </source>
</evidence>
<accession>A0A8S5SUY8</accession>
<proteinExistence type="predicted"/>